<dbReference type="Pfam" id="PF00903">
    <property type="entry name" value="Glyoxalase"/>
    <property type="match status" value="1"/>
</dbReference>
<organism evidence="2 3">
    <name type="scientific">Paenibacillus lycopersici</name>
    <dbReference type="NCBI Taxonomy" id="2704462"/>
    <lineage>
        <taxon>Bacteria</taxon>
        <taxon>Bacillati</taxon>
        <taxon>Bacillota</taxon>
        <taxon>Bacilli</taxon>
        <taxon>Bacillales</taxon>
        <taxon>Paenibacillaceae</taxon>
        <taxon>Paenibacillus</taxon>
    </lineage>
</organism>
<sequence>MIKGLGGVFWRTKDLEVTKKWYNEALKLDINDWNGAIIKPQSGGETIFSLFGEENGYFPADQQVMLNFQVERMDETLKHLEQVGVPLAKAQESSEYGNFVWIRDPDGRLIELWEKNGQS</sequence>
<name>A0A6C0G707_9BACL</name>
<dbReference type="Gene3D" id="3.10.180.10">
    <property type="entry name" value="2,3-Dihydroxybiphenyl 1,2-Dioxygenase, domain 1"/>
    <property type="match status" value="1"/>
</dbReference>
<dbReference type="InterPro" id="IPR037523">
    <property type="entry name" value="VOC_core"/>
</dbReference>
<dbReference type="InterPro" id="IPR052164">
    <property type="entry name" value="Anthracycline_SecMetBiosynth"/>
</dbReference>
<feature type="domain" description="VOC" evidence="1">
    <location>
        <begin position="4"/>
        <end position="115"/>
    </location>
</feature>
<dbReference type="AlphaFoldDB" id="A0A6C0G707"/>
<accession>A0A6C0G707</accession>
<evidence type="ECO:0000259" key="1">
    <source>
        <dbReference type="PROSITE" id="PS51819"/>
    </source>
</evidence>
<dbReference type="PANTHER" id="PTHR33993">
    <property type="entry name" value="GLYOXALASE-RELATED"/>
    <property type="match status" value="1"/>
</dbReference>
<dbReference type="PANTHER" id="PTHR33993:SF5">
    <property type="entry name" value="GLYOXALASE"/>
    <property type="match status" value="1"/>
</dbReference>
<dbReference type="RefSeq" id="WP_162358908.1">
    <property type="nucleotide sequence ID" value="NZ_CP048209.1"/>
</dbReference>
<evidence type="ECO:0000313" key="3">
    <source>
        <dbReference type="Proteomes" id="UP000476064"/>
    </source>
</evidence>
<dbReference type="EMBL" id="CP048209">
    <property type="protein sequence ID" value="QHT62475.1"/>
    <property type="molecule type" value="Genomic_DNA"/>
</dbReference>
<evidence type="ECO:0000313" key="2">
    <source>
        <dbReference type="EMBL" id="QHT62475.1"/>
    </source>
</evidence>
<dbReference type="Proteomes" id="UP000476064">
    <property type="component" value="Chromosome"/>
</dbReference>
<proteinExistence type="predicted"/>
<dbReference type="KEGG" id="plyc:GXP70_22465"/>
<keyword evidence="3" id="KW-1185">Reference proteome</keyword>
<dbReference type="SUPFAM" id="SSF54593">
    <property type="entry name" value="Glyoxalase/Bleomycin resistance protein/Dihydroxybiphenyl dioxygenase"/>
    <property type="match status" value="1"/>
</dbReference>
<protein>
    <submittedName>
        <fullName evidence="2">Glyoxalase</fullName>
    </submittedName>
</protein>
<gene>
    <name evidence="2" type="ORF">GXP70_22465</name>
</gene>
<dbReference type="InterPro" id="IPR004360">
    <property type="entry name" value="Glyas_Fos-R_dOase_dom"/>
</dbReference>
<dbReference type="PROSITE" id="PS51819">
    <property type="entry name" value="VOC"/>
    <property type="match status" value="1"/>
</dbReference>
<reference evidence="2 3" key="1">
    <citation type="submission" date="2020-01" db="EMBL/GenBank/DDBJ databases">
        <title>Paenibacillus sp. nov., isolated from tomato rhizosphere.</title>
        <authorList>
            <person name="Weon H.-Y."/>
            <person name="Lee S.A."/>
        </authorList>
    </citation>
    <scope>NUCLEOTIDE SEQUENCE [LARGE SCALE GENOMIC DNA]</scope>
    <source>
        <strain evidence="2 3">12200R-189</strain>
    </source>
</reference>
<dbReference type="InterPro" id="IPR029068">
    <property type="entry name" value="Glyas_Bleomycin-R_OHBP_Dase"/>
</dbReference>